<evidence type="ECO:0000313" key="1">
    <source>
        <dbReference type="EMBL" id="SVD61930.1"/>
    </source>
</evidence>
<organism evidence="1">
    <name type="scientific">marine metagenome</name>
    <dbReference type="NCBI Taxonomy" id="408172"/>
    <lineage>
        <taxon>unclassified sequences</taxon>
        <taxon>metagenomes</taxon>
        <taxon>ecological metagenomes</taxon>
    </lineage>
</organism>
<reference evidence="1" key="1">
    <citation type="submission" date="2018-05" db="EMBL/GenBank/DDBJ databases">
        <authorList>
            <person name="Lanie J.A."/>
            <person name="Ng W.-L."/>
            <person name="Kazmierczak K.M."/>
            <person name="Andrzejewski T.M."/>
            <person name="Davidsen T.M."/>
            <person name="Wayne K.J."/>
            <person name="Tettelin H."/>
            <person name="Glass J.I."/>
            <person name="Rusch D."/>
            <person name="Podicherti R."/>
            <person name="Tsui H.-C.T."/>
            <person name="Winkler M.E."/>
        </authorList>
    </citation>
    <scope>NUCLEOTIDE SEQUENCE</scope>
</reference>
<dbReference type="EMBL" id="UINC01162268">
    <property type="protein sequence ID" value="SVD61930.1"/>
    <property type="molecule type" value="Genomic_DNA"/>
</dbReference>
<name>A0A382WTL2_9ZZZZ</name>
<dbReference type="AlphaFoldDB" id="A0A382WTL2"/>
<feature type="non-terminal residue" evidence="1">
    <location>
        <position position="1"/>
    </location>
</feature>
<sequence length="26" mass="3077">KTLVRKEDFIWIQYNAPTKNIKSILG</sequence>
<accession>A0A382WTL2</accession>
<protein>
    <submittedName>
        <fullName evidence="1">Uncharacterized protein</fullName>
    </submittedName>
</protein>
<proteinExistence type="predicted"/>
<gene>
    <name evidence="1" type="ORF">METZ01_LOCUS414784</name>
</gene>